<accession>A0A9E7FQM9</accession>
<evidence type="ECO:0000313" key="2">
    <source>
        <dbReference type="Proteomes" id="UP001055439"/>
    </source>
</evidence>
<protein>
    <submittedName>
        <fullName evidence="1">Uncharacterized protein</fullName>
    </submittedName>
</protein>
<feature type="non-terminal residue" evidence="1">
    <location>
        <position position="1"/>
    </location>
</feature>
<dbReference type="AlphaFoldDB" id="A0A9E7FQM9"/>
<sequence length="107" mass="11982">WWSFSYQGTRNKSYFVSDRRSGKPIHSRPPSSKAAPTIISFLQLVVTQKLHPAAASACHERRLGHLYSLSLSLSLSLSSTQKREKANATGIGWAIVVRLRTQHTIFC</sequence>
<name>A0A9E7FQM9_9LILI</name>
<organism evidence="1 2">
    <name type="scientific">Musa troglodytarum</name>
    <name type="common">fe'i banana</name>
    <dbReference type="NCBI Taxonomy" id="320322"/>
    <lineage>
        <taxon>Eukaryota</taxon>
        <taxon>Viridiplantae</taxon>
        <taxon>Streptophyta</taxon>
        <taxon>Embryophyta</taxon>
        <taxon>Tracheophyta</taxon>
        <taxon>Spermatophyta</taxon>
        <taxon>Magnoliopsida</taxon>
        <taxon>Liliopsida</taxon>
        <taxon>Zingiberales</taxon>
        <taxon>Musaceae</taxon>
        <taxon>Musa</taxon>
    </lineage>
</organism>
<dbReference type="Proteomes" id="UP001055439">
    <property type="component" value="Chromosome 4"/>
</dbReference>
<proteinExistence type="predicted"/>
<dbReference type="EMBL" id="CP097506">
    <property type="protein sequence ID" value="URD98262.1"/>
    <property type="molecule type" value="Genomic_DNA"/>
</dbReference>
<gene>
    <name evidence="1" type="ORF">MUK42_06725</name>
</gene>
<reference evidence="1" key="1">
    <citation type="submission" date="2022-05" db="EMBL/GenBank/DDBJ databases">
        <title>The Musa troglodytarum L. genome provides insights into the mechanism of non-climacteric behaviour and enrichment of carotenoids.</title>
        <authorList>
            <person name="Wang J."/>
        </authorList>
    </citation>
    <scope>NUCLEOTIDE SEQUENCE</scope>
    <source>
        <tissue evidence="1">Leaf</tissue>
    </source>
</reference>
<evidence type="ECO:0000313" key="1">
    <source>
        <dbReference type="EMBL" id="URD98262.1"/>
    </source>
</evidence>
<keyword evidence="2" id="KW-1185">Reference proteome</keyword>